<evidence type="ECO:0000313" key="22">
    <source>
        <dbReference type="Proteomes" id="UP000436016"/>
    </source>
</evidence>
<evidence type="ECO:0000256" key="12">
    <source>
        <dbReference type="ARBA" id="ARBA00022989"/>
    </source>
</evidence>
<protein>
    <recommendedName>
        <fullName evidence="4">non-specific protein-tyrosine kinase</fullName>
        <ecNumber evidence="4">2.7.10.2</ecNumber>
    </recommendedName>
</protein>
<dbReference type="Pfam" id="PF13807">
    <property type="entry name" value="GNVR"/>
    <property type="match status" value="1"/>
</dbReference>
<proteinExistence type="inferred from homology"/>
<dbReference type="GO" id="GO:0005524">
    <property type="term" value="F:ATP binding"/>
    <property type="evidence" value="ECO:0007669"/>
    <property type="project" value="UniProtKB-KW"/>
</dbReference>
<dbReference type="InterPro" id="IPR050445">
    <property type="entry name" value="Bact_polysacc_biosynth/exp"/>
</dbReference>
<dbReference type="EMBL" id="WUWG01000002">
    <property type="protein sequence ID" value="MXU65061.1"/>
    <property type="molecule type" value="Genomic_DNA"/>
</dbReference>
<keyword evidence="11" id="KW-0067">ATP-binding</keyword>
<evidence type="ECO:0000256" key="9">
    <source>
        <dbReference type="ARBA" id="ARBA00022741"/>
    </source>
</evidence>
<keyword evidence="13 17" id="KW-0472">Membrane</keyword>
<comment type="subcellular location">
    <subcellularLocation>
        <location evidence="1">Cell inner membrane</location>
        <topology evidence="1">Multi-pass membrane protein</topology>
    </subcellularLocation>
</comment>
<keyword evidence="16" id="KW-0175">Coiled coil</keyword>
<evidence type="ECO:0000256" key="3">
    <source>
        <dbReference type="ARBA" id="ARBA00008883"/>
    </source>
</evidence>
<dbReference type="Gene3D" id="3.40.50.300">
    <property type="entry name" value="P-loop containing nucleotide triphosphate hydrolases"/>
    <property type="match status" value="1"/>
</dbReference>
<accession>A0A6B0U1U7</accession>
<dbReference type="SUPFAM" id="SSF52540">
    <property type="entry name" value="P-loop containing nucleoside triphosphate hydrolases"/>
    <property type="match status" value="1"/>
</dbReference>
<evidence type="ECO:0000259" key="19">
    <source>
        <dbReference type="Pfam" id="PF13614"/>
    </source>
</evidence>
<keyword evidence="5" id="KW-1003">Cell membrane</keyword>
<evidence type="ECO:0000259" key="18">
    <source>
        <dbReference type="Pfam" id="PF02706"/>
    </source>
</evidence>
<evidence type="ECO:0000256" key="6">
    <source>
        <dbReference type="ARBA" id="ARBA00022519"/>
    </source>
</evidence>
<dbReference type="RefSeq" id="WP_160853181.1">
    <property type="nucleotide sequence ID" value="NZ_WUWG01000002.1"/>
</dbReference>
<evidence type="ECO:0000256" key="17">
    <source>
        <dbReference type="SAM" id="Phobius"/>
    </source>
</evidence>
<dbReference type="NCBIfam" id="TIGR01007">
    <property type="entry name" value="eps_fam"/>
    <property type="match status" value="1"/>
</dbReference>
<dbReference type="Proteomes" id="UP000436016">
    <property type="component" value="Unassembled WGS sequence"/>
</dbReference>
<evidence type="ECO:0000313" key="21">
    <source>
        <dbReference type="EMBL" id="MXU65061.1"/>
    </source>
</evidence>
<dbReference type="PANTHER" id="PTHR32309">
    <property type="entry name" value="TYROSINE-PROTEIN KINASE"/>
    <property type="match status" value="1"/>
</dbReference>
<dbReference type="InterPro" id="IPR027417">
    <property type="entry name" value="P-loop_NTPase"/>
</dbReference>
<dbReference type="CDD" id="cd05387">
    <property type="entry name" value="BY-kinase"/>
    <property type="match status" value="1"/>
</dbReference>
<evidence type="ECO:0000256" key="15">
    <source>
        <dbReference type="ARBA" id="ARBA00051245"/>
    </source>
</evidence>
<feature type="coiled-coil region" evidence="16">
    <location>
        <begin position="227"/>
        <end position="290"/>
    </location>
</feature>
<feature type="transmembrane region" description="Helical" evidence="17">
    <location>
        <begin position="433"/>
        <end position="451"/>
    </location>
</feature>
<feature type="domain" description="Polysaccharide chain length determinant N-terminal" evidence="18">
    <location>
        <begin position="25"/>
        <end position="119"/>
    </location>
</feature>
<keyword evidence="10 21" id="KW-0418">Kinase</keyword>
<evidence type="ECO:0000256" key="5">
    <source>
        <dbReference type="ARBA" id="ARBA00022475"/>
    </source>
</evidence>
<evidence type="ECO:0000256" key="7">
    <source>
        <dbReference type="ARBA" id="ARBA00022679"/>
    </source>
</evidence>
<comment type="similarity">
    <text evidence="3">Belongs to the etk/wzc family.</text>
</comment>
<evidence type="ECO:0000259" key="20">
    <source>
        <dbReference type="Pfam" id="PF13807"/>
    </source>
</evidence>
<dbReference type="InterPro" id="IPR005702">
    <property type="entry name" value="Wzc-like_C"/>
</dbReference>
<evidence type="ECO:0000256" key="10">
    <source>
        <dbReference type="ARBA" id="ARBA00022777"/>
    </source>
</evidence>
<evidence type="ECO:0000256" key="4">
    <source>
        <dbReference type="ARBA" id="ARBA00011903"/>
    </source>
</evidence>
<feature type="domain" description="Tyrosine-protein kinase G-rich" evidence="20">
    <location>
        <begin position="380"/>
        <end position="454"/>
    </location>
</feature>
<dbReference type="PROSITE" id="PS00387">
    <property type="entry name" value="PPASE"/>
    <property type="match status" value="1"/>
</dbReference>
<reference evidence="21 22" key="1">
    <citation type="submission" date="2019-12" db="EMBL/GenBank/DDBJ databases">
        <title>Strain KN286 was isolated from seawater, which was collected from Caroline Seamount in the tropical western Pacific.</title>
        <authorList>
            <person name="Wang Q."/>
        </authorList>
    </citation>
    <scope>NUCLEOTIDE SEQUENCE [LARGE SCALE GENOMIC DNA]</scope>
    <source>
        <strain evidence="21 22">KN286</strain>
    </source>
</reference>
<dbReference type="InterPro" id="IPR025669">
    <property type="entry name" value="AAA_dom"/>
</dbReference>
<evidence type="ECO:0000256" key="16">
    <source>
        <dbReference type="SAM" id="Coils"/>
    </source>
</evidence>
<evidence type="ECO:0000256" key="13">
    <source>
        <dbReference type="ARBA" id="ARBA00023136"/>
    </source>
</evidence>
<keyword evidence="6" id="KW-0997">Cell inner membrane</keyword>
<comment type="catalytic activity">
    <reaction evidence="15">
        <text>L-tyrosyl-[protein] + ATP = O-phospho-L-tyrosyl-[protein] + ADP + H(+)</text>
        <dbReference type="Rhea" id="RHEA:10596"/>
        <dbReference type="Rhea" id="RHEA-COMP:10136"/>
        <dbReference type="Rhea" id="RHEA-COMP:20101"/>
        <dbReference type="ChEBI" id="CHEBI:15378"/>
        <dbReference type="ChEBI" id="CHEBI:30616"/>
        <dbReference type="ChEBI" id="CHEBI:46858"/>
        <dbReference type="ChEBI" id="CHEBI:61978"/>
        <dbReference type="ChEBI" id="CHEBI:456216"/>
        <dbReference type="EC" id="2.7.10.2"/>
    </reaction>
</comment>
<keyword evidence="14" id="KW-0829">Tyrosine-protein kinase</keyword>
<evidence type="ECO:0000256" key="11">
    <source>
        <dbReference type="ARBA" id="ARBA00022840"/>
    </source>
</evidence>
<organism evidence="21 22">
    <name type="scientific">Oceanomicrobium pacificus</name>
    <dbReference type="NCBI Taxonomy" id="2692916"/>
    <lineage>
        <taxon>Bacteria</taxon>
        <taxon>Pseudomonadati</taxon>
        <taxon>Pseudomonadota</taxon>
        <taxon>Alphaproteobacteria</taxon>
        <taxon>Rhodobacterales</taxon>
        <taxon>Paracoccaceae</taxon>
        <taxon>Oceanomicrobium</taxon>
    </lineage>
</organism>
<sequence>MNKPDQSYRGVAPSTIPDGRPVDDDEIDLLALLNSLWRGKWIILAATIACLCGGIYYAFVHATPVYTSTTVIALDNRDQTPLLDIASVMSGLSGDQATINTETEVLRSRNLAGRLVEDLGLLEDPEFNRSLQPVSPYAPNALIATALVALGLREAEAGPPPLEKQFTDTTSQLLDATSVSNARDSYAFRVSATTEEPRKSAAIADRLAEIYIDDQMRVKFEATEQAAKWLTERAAELRVTLEASEEEAKRFNAETDLVSPQALEGLNRQLKDMRDRLVDAEVALAAAESRSADIAAATSAGDVAAAATTLDDPILRALLQSGDGAPDQSEKLQARLSQLQAQAALDVQRRTRTVQTLEASVSDLSDQVAKQGGDLVRLEQLRREVEANRMIYENFLIRLREISVQQGLQTPDARIISAAVVPTVPSAPKKARILALSALFGLILGIGLVLLREMRAKGFRTAQELEQETSLPVLGEIPLMPVRRRNRILNYIISKPASPAAESARNLRTSVELSSAGAPPQVILSTSCLPGESKTTTSLLLAHHFARLGRKVLLIECDVRRKVMTTYFPEAEPVLVDVIQGVRPLQDAVHSDPALGIDVLPGQSAEVNAADLFSSKAFRTFIAQAREEYDHIIIDTPPVLLVADARLIAHEADAVLLNVKWDSTTRQQVAQALRAFETARVKVQGLVLTQVDYKGMRRYGYGKSYGGYSYQSSGYYKN</sequence>
<keyword evidence="22" id="KW-1185">Reference proteome</keyword>
<keyword evidence="7 21" id="KW-0808">Transferase</keyword>
<dbReference type="GO" id="GO:0004715">
    <property type="term" value="F:non-membrane spanning protein tyrosine kinase activity"/>
    <property type="evidence" value="ECO:0007669"/>
    <property type="project" value="UniProtKB-EC"/>
</dbReference>
<gene>
    <name evidence="21" type="ORF">GSH16_06355</name>
</gene>
<keyword evidence="8 17" id="KW-0812">Transmembrane</keyword>
<comment type="caution">
    <text evidence="21">The sequence shown here is derived from an EMBL/GenBank/DDBJ whole genome shotgun (WGS) entry which is preliminary data.</text>
</comment>
<keyword evidence="9" id="KW-0547">Nucleotide-binding</keyword>
<dbReference type="Pfam" id="PF02706">
    <property type="entry name" value="Wzz"/>
    <property type="match status" value="1"/>
</dbReference>
<dbReference type="PANTHER" id="PTHR32309:SF13">
    <property type="entry name" value="FERRIC ENTEROBACTIN TRANSPORT PROTEIN FEPE"/>
    <property type="match status" value="1"/>
</dbReference>
<dbReference type="EC" id="2.7.10.2" evidence="4"/>
<evidence type="ECO:0000256" key="14">
    <source>
        <dbReference type="ARBA" id="ARBA00023137"/>
    </source>
</evidence>
<feature type="domain" description="AAA" evidence="19">
    <location>
        <begin position="531"/>
        <end position="679"/>
    </location>
</feature>
<comment type="similarity">
    <text evidence="2">Belongs to the CpsD/CapB family.</text>
</comment>
<keyword evidence="12 17" id="KW-1133">Transmembrane helix</keyword>
<dbReference type="InterPro" id="IPR003856">
    <property type="entry name" value="LPS_length_determ_N"/>
</dbReference>
<dbReference type="AlphaFoldDB" id="A0A6B0U1U7"/>
<dbReference type="GO" id="GO:0005886">
    <property type="term" value="C:plasma membrane"/>
    <property type="evidence" value="ECO:0007669"/>
    <property type="project" value="UniProtKB-SubCell"/>
</dbReference>
<dbReference type="Pfam" id="PF13614">
    <property type="entry name" value="AAA_31"/>
    <property type="match status" value="1"/>
</dbReference>
<evidence type="ECO:0000256" key="1">
    <source>
        <dbReference type="ARBA" id="ARBA00004429"/>
    </source>
</evidence>
<dbReference type="InterPro" id="IPR032807">
    <property type="entry name" value="GNVR"/>
</dbReference>
<name>A0A6B0U1U7_9RHOB</name>
<feature type="transmembrane region" description="Helical" evidence="17">
    <location>
        <begin position="41"/>
        <end position="59"/>
    </location>
</feature>
<evidence type="ECO:0000256" key="2">
    <source>
        <dbReference type="ARBA" id="ARBA00007316"/>
    </source>
</evidence>
<evidence type="ECO:0000256" key="8">
    <source>
        <dbReference type="ARBA" id="ARBA00022692"/>
    </source>
</evidence>